<dbReference type="Gene3D" id="3.30.1330.60">
    <property type="entry name" value="OmpA-like domain"/>
    <property type="match status" value="1"/>
</dbReference>
<evidence type="ECO:0000259" key="3">
    <source>
        <dbReference type="PROSITE" id="PS51123"/>
    </source>
</evidence>
<reference evidence="4 5" key="1">
    <citation type="submission" date="2018-09" db="EMBL/GenBank/DDBJ databases">
        <title>Marinorhizobium profundi gen. nov., sp. nov., isolated from a deep-sea sediment sample from the New Britain Trench and proposal of Marinorhizobiaceae fam. nov. in the order Rhizobiales of the class Alphaproteobacteria.</title>
        <authorList>
            <person name="Cao J."/>
        </authorList>
    </citation>
    <scope>NUCLEOTIDE SEQUENCE [LARGE SCALE GENOMIC DNA]</scope>
    <source>
        <strain evidence="4 5">WS11</strain>
    </source>
</reference>
<dbReference type="Proteomes" id="UP000268192">
    <property type="component" value="Chromosome"/>
</dbReference>
<keyword evidence="4" id="KW-0282">Flagellum</keyword>
<evidence type="ECO:0000256" key="1">
    <source>
        <dbReference type="PROSITE-ProRule" id="PRU00473"/>
    </source>
</evidence>
<dbReference type="GO" id="GO:0016020">
    <property type="term" value="C:membrane"/>
    <property type="evidence" value="ECO:0007669"/>
    <property type="project" value="UniProtKB-UniRule"/>
</dbReference>
<dbReference type="InterPro" id="IPR006665">
    <property type="entry name" value="OmpA-like"/>
</dbReference>
<keyword evidence="1" id="KW-0472">Membrane</keyword>
<dbReference type="Pfam" id="PF00691">
    <property type="entry name" value="OmpA"/>
    <property type="match status" value="1"/>
</dbReference>
<name>A0A3S9B5G2_9HYPH</name>
<dbReference type="AlphaFoldDB" id="A0A3S9B5G2"/>
<feature type="compositionally biased region" description="Low complexity" evidence="2">
    <location>
        <begin position="50"/>
        <end position="114"/>
    </location>
</feature>
<feature type="compositionally biased region" description="Low complexity" evidence="2">
    <location>
        <begin position="207"/>
        <end position="230"/>
    </location>
</feature>
<feature type="compositionally biased region" description="Acidic residues" evidence="2">
    <location>
        <begin position="26"/>
        <end position="49"/>
    </location>
</feature>
<dbReference type="KEGG" id="abaw:D5400_13595"/>
<feature type="domain" description="OmpA-like" evidence="3">
    <location>
        <begin position="451"/>
        <end position="576"/>
    </location>
</feature>
<dbReference type="OrthoDB" id="9792021at2"/>
<evidence type="ECO:0000313" key="5">
    <source>
        <dbReference type="Proteomes" id="UP000268192"/>
    </source>
</evidence>
<dbReference type="PANTHER" id="PTHR30329">
    <property type="entry name" value="STATOR ELEMENT OF FLAGELLAR MOTOR COMPLEX"/>
    <property type="match status" value="1"/>
</dbReference>
<dbReference type="EMBL" id="CP032509">
    <property type="protein sequence ID" value="AZN72172.1"/>
    <property type="molecule type" value="Genomic_DNA"/>
</dbReference>
<dbReference type="SUPFAM" id="SSF103088">
    <property type="entry name" value="OmpA-like"/>
    <property type="match status" value="1"/>
</dbReference>
<gene>
    <name evidence="4" type="ORF">D5400_13595</name>
</gene>
<sequence>MEEPAVEEAPAPEAAPVEEAPAVEEAPVEEAPVEEVPAEEAPVEEEPAVEEAPAVEETPAEEAPAAEEAPVETMQEEAPAVEEAPAAEEAPVEGEAPAAEDVPVPQEAPVDAAPQTEAPVDAAPEAPTVEQPPVDGAPVEDPAAAPAQPLPGDVPAGAEAPVDGTLDATGGEQGAVEQPAPEMLQVEDGAPILDSAKEEPLPAEATVDPNADPNAAGADAAVQAQPVPAQDPEEVERLRQRIEALEAQRSQRPTSDAEAQAIAREFAPQIEVQSVIAEQGQRIDVVPTYERPNNITIINQTENRYVYEVNNRYIVENNDRERIAINSQDVYYEELPRGRVREVVLRENGSQIITIRNRYGDIVQRSRVRPNGQEVVLFYAPEYDQEEQYVYVDPGTYLPPLQLTIPVDEYIYDSTRADDYTDYVTFFEQPPIEPVTEIYSVEEVKRSARVRDIMPRVDLDNITFDFGSASISESQVPALEEIANAMIDMLETNESEIFLLEGHTDAVGSDQANLLLSDQRAESIAVALTNVFGIPPENLQTQGYGERFLKVNTQEPEQLNRRVTVRRITPLVQSAQAQ</sequence>
<keyword evidence="4" id="KW-0969">Cilium</keyword>
<evidence type="ECO:0000313" key="4">
    <source>
        <dbReference type="EMBL" id="AZN72172.1"/>
    </source>
</evidence>
<dbReference type="CDD" id="cd07185">
    <property type="entry name" value="OmpA_C-like"/>
    <property type="match status" value="1"/>
</dbReference>
<dbReference type="PANTHER" id="PTHR30329:SF21">
    <property type="entry name" value="LIPOPROTEIN YIAD-RELATED"/>
    <property type="match status" value="1"/>
</dbReference>
<feature type="region of interest" description="Disordered" evidence="2">
    <location>
        <begin position="202"/>
        <end position="232"/>
    </location>
</feature>
<keyword evidence="5" id="KW-1185">Reference proteome</keyword>
<evidence type="ECO:0000256" key="2">
    <source>
        <dbReference type="SAM" id="MobiDB-lite"/>
    </source>
</evidence>
<dbReference type="InterPro" id="IPR050330">
    <property type="entry name" value="Bact_OuterMem_StrucFunc"/>
</dbReference>
<protein>
    <submittedName>
        <fullName evidence="4">Flagellar motor protein MotB</fullName>
    </submittedName>
</protein>
<feature type="region of interest" description="Disordered" evidence="2">
    <location>
        <begin position="1"/>
        <end position="186"/>
    </location>
</feature>
<accession>A0A3S9B5G2</accession>
<proteinExistence type="predicted"/>
<dbReference type="InterPro" id="IPR036737">
    <property type="entry name" value="OmpA-like_sf"/>
</dbReference>
<dbReference type="PROSITE" id="PS51123">
    <property type="entry name" value="OMPA_2"/>
    <property type="match status" value="1"/>
</dbReference>
<keyword evidence="4" id="KW-0966">Cell projection</keyword>
<organism evidence="4 5">
    <name type="scientific">Georhizobium profundi</name>
    <dbReference type="NCBI Taxonomy" id="2341112"/>
    <lineage>
        <taxon>Bacteria</taxon>
        <taxon>Pseudomonadati</taxon>
        <taxon>Pseudomonadota</taxon>
        <taxon>Alphaproteobacteria</taxon>
        <taxon>Hyphomicrobiales</taxon>
        <taxon>Rhizobiaceae</taxon>
        <taxon>Georhizobium</taxon>
    </lineage>
</organism>
<feature type="compositionally biased region" description="Low complexity" evidence="2">
    <location>
        <begin position="7"/>
        <end position="25"/>
    </location>
</feature>